<dbReference type="RefSeq" id="XP_024889486.1">
    <property type="nucleotide sequence ID" value="XM_025033718.1"/>
</dbReference>
<feature type="domain" description="C2H2-type" evidence="6">
    <location>
        <begin position="39"/>
        <end position="66"/>
    </location>
</feature>
<dbReference type="PANTHER" id="PTHR24408">
    <property type="entry name" value="ZINC FINGER PROTEIN"/>
    <property type="match status" value="1"/>
</dbReference>
<dbReference type="GO" id="GO:0005634">
    <property type="term" value="C:nucleus"/>
    <property type="evidence" value="ECO:0007669"/>
    <property type="project" value="TreeGrafter"/>
</dbReference>
<dbReference type="SUPFAM" id="SSF57667">
    <property type="entry name" value="beta-beta-alpha zinc fingers"/>
    <property type="match status" value="2"/>
</dbReference>
<evidence type="ECO:0000313" key="7">
    <source>
        <dbReference type="Proteomes" id="UP000504618"/>
    </source>
</evidence>
<name>A0A6J1R974_9HYME</name>
<dbReference type="GO" id="GO:0043565">
    <property type="term" value="F:sequence-specific DNA binding"/>
    <property type="evidence" value="ECO:0007669"/>
    <property type="project" value="TreeGrafter"/>
</dbReference>
<evidence type="ECO:0000256" key="3">
    <source>
        <dbReference type="ARBA" id="ARBA00022771"/>
    </source>
</evidence>
<keyword evidence="4" id="KW-0862">Zinc</keyword>
<dbReference type="GeneID" id="112465914"/>
<keyword evidence="7" id="KW-1185">Reference proteome</keyword>
<protein>
    <submittedName>
        <fullName evidence="8">Zinc finger protein 768-like</fullName>
    </submittedName>
</protein>
<evidence type="ECO:0000256" key="2">
    <source>
        <dbReference type="ARBA" id="ARBA00022737"/>
    </source>
</evidence>
<dbReference type="PROSITE" id="PS50157">
    <property type="entry name" value="ZINC_FINGER_C2H2_2"/>
    <property type="match status" value="3"/>
</dbReference>
<dbReference type="AlphaFoldDB" id="A0A6J1R974"/>
<evidence type="ECO:0000256" key="1">
    <source>
        <dbReference type="ARBA" id="ARBA00022723"/>
    </source>
</evidence>
<keyword evidence="3 5" id="KW-0863">Zinc-finger</keyword>
<dbReference type="PANTHER" id="PTHR24408:SF64">
    <property type="entry name" value="LINKING IMMUNITY AND METABOLISM-RELATED"/>
    <property type="match status" value="1"/>
</dbReference>
<dbReference type="OrthoDB" id="3437960at2759"/>
<accession>A0A6J1R974</accession>
<dbReference type="SMART" id="SM00355">
    <property type="entry name" value="ZnF_C2H2"/>
    <property type="match status" value="5"/>
</dbReference>
<feature type="domain" description="C2H2-type" evidence="6">
    <location>
        <begin position="205"/>
        <end position="232"/>
    </location>
</feature>
<keyword evidence="2" id="KW-0677">Repeat</keyword>
<gene>
    <name evidence="8" type="primary">LOC112465914</name>
</gene>
<sequence>MPKKLGRYFRPIVLQKYHGVVRNSRHTLRLQPSVNRRGFPCPRCARVFRTSGGMSRHYRLECVDMPRFKCPHCEMRSKYTQAVYRHIRAKHRNMELRFVKLLAAGAKSGLNHSRTMPYSDSWSSFPHCAPPAVPHSFSPKDSVMRHQRFRGDHREKRYFRCIYCEYQSKYSSNVYKHMRRIHKHMPFFKPDRLQSGRIIEHEERYFCPRCGSSFSKKSNMLTHYRHECGKEPRFQCPYCGKKDRKSSNTYRHIRMHHKGSNIQAYRLY</sequence>
<proteinExistence type="predicted"/>
<dbReference type="GO" id="GO:0008270">
    <property type="term" value="F:zinc ion binding"/>
    <property type="evidence" value="ECO:0007669"/>
    <property type="project" value="UniProtKB-KW"/>
</dbReference>
<dbReference type="Proteomes" id="UP000504618">
    <property type="component" value="Unplaced"/>
</dbReference>
<feature type="domain" description="C2H2-type" evidence="6">
    <location>
        <begin position="234"/>
        <end position="262"/>
    </location>
</feature>
<evidence type="ECO:0000256" key="5">
    <source>
        <dbReference type="PROSITE-ProRule" id="PRU00042"/>
    </source>
</evidence>
<evidence type="ECO:0000313" key="8">
    <source>
        <dbReference type="RefSeq" id="XP_024889486.1"/>
    </source>
</evidence>
<evidence type="ECO:0000256" key="4">
    <source>
        <dbReference type="ARBA" id="ARBA00022833"/>
    </source>
</evidence>
<reference evidence="8" key="1">
    <citation type="submission" date="2025-08" db="UniProtKB">
        <authorList>
            <consortium name="RefSeq"/>
        </authorList>
    </citation>
    <scope>IDENTIFICATION</scope>
    <source>
        <tissue evidence="8">Whole body</tissue>
    </source>
</reference>
<keyword evidence="1" id="KW-0479">Metal-binding</keyword>
<dbReference type="InterPro" id="IPR013087">
    <property type="entry name" value="Znf_C2H2_type"/>
</dbReference>
<dbReference type="Gene3D" id="3.30.160.60">
    <property type="entry name" value="Classic Zinc Finger"/>
    <property type="match status" value="3"/>
</dbReference>
<dbReference type="GO" id="GO:0000981">
    <property type="term" value="F:DNA-binding transcription factor activity, RNA polymerase II-specific"/>
    <property type="evidence" value="ECO:0007669"/>
    <property type="project" value="TreeGrafter"/>
</dbReference>
<dbReference type="InterPro" id="IPR036236">
    <property type="entry name" value="Znf_C2H2_sf"/>
</dbReference>
<dbReference type="Pfam" id="PF00096">
    <property type="entry name" value="zf-C2H2"/>
    <property type="match status" value="1"/>
</dbReference>
<organism evidence="7 8">
    <name type="scientific">Temnothorax curvispinosus</name>
    <dbReference type="NCBI Taxonomy" id="300111"/>
    <lineage>
        <taxon>Eukaryota</taxon>
        <taxon>Metazoa</taxon>
        <taxon>Ecdysozoa</taxon>
        <taxon>Arthropoda</taxon>
        <taxon>Hexapoda</taxon>
        <taxon>Insecta</taxon>
        <taxon>Pterygota</taxon>
        <taxon>Neoptera</taxon>
        <taxon>Endopterygota</taxon>
        <taxon>Hymenoptera</taxon>
        <taxon>Apocrita</taxon>
        <taxon>Aculeata</taxon>
        <taxon>Formicoidea</taxon>
        <taxon>Formicidae</taxon>
        <taxon>Myrmicinae</taxon>
        <taxon>Temnothorax</taxon>
    </lineage>
</organism>
<evidence type="ECO:0000259" key="6">
    <source>
        <dbReference type="PROSITE" id="PS50157"/>
    </source>
</evidence>